<feature type="transmembrane region" description="Helical" evidence="5">
    <location>
        <begin position="105"/>
        <end position="125"/>
    </location>
</feature>
<dbReference type="Pfam" id="PF04932">
    <property type="entry name" value="Wzy_C"/>
    <property type="match status" value="1"/>
</dbReference>
<evidence type="ECO:0000256" key="5">
    <source>
        <dbReference type="SAM" id="Phobius"/>
    </source>
</evidence>
<evidence type="ECO:0000256" key="3">
    <source>
        <dbReference type="ARBA" id="ARBA00022989"/>
    </source>
</evidence>
<proteinExistence type="predicted"/>
<feature type="transmembrane region" description="Helical" evidence="5">
    <location>
        <begin position="12"/>
        <end position="29"/>
    </location>
</feature>
<keyword evidence="7" id="KW-0436">Ligase</keyword>
<keyword evidence="4 5" id="KW-0472">Membrane</keyword>
<evidence type="ECO:0000259" key="6">
    <source>
        <dbReference type="Pfam" id="PF04932"/>
    </source>
</evidence>
<reference evidence="8" key="1">
    <citation type="journal article" date="2019" name="Int. J. Syst. Evol. Microbiol.">
        <title>The Global Catalogue of Microorganisms (GCM) 10K type strain sequencing project: providing services to taxonomists for standard genome sequencing and annotation.</title>
        <authorList>
            <consortium name="The Broad Institute Genomics Platform"/>
            <consortium name="The Broad Institute Genome Sequencing Center for Infectious Disease"/>
            <person name="Wu L."/>
            <person name="Ma J."/>
        </authorList>
    </citation>
    <scope>NUCLEOTIDE SEQUENCE [LARGE SCALE GENOMIC DNA]</scope>
    <source>
        <strain evidence="8">NBRC 106593</strain>
    </source>
</reference>
<feature type="transmembrane region" description="Helical" evidence="5">
    <location>
        <begin position="137"/>
        <end position="156"/>
    </location>
</feature>
<sequence>MTTFVKDRGGSLLATVLAVVVAVLAGLHVSQRPELVLGLAAGLLVFLMGVYDASLLALVCCPAFLMVLRISVAGTDLAVSDLAIAVCAVAALVSGPRPYSPPLRALLWLCVGYQAALTVTLIATPYRANFIEWGHEWMLAAGALLVGWTLAASGRGTAACKVLLTCGALIALGVIGQGLWQFAHDDFSAVYLAGPLPMHKNLAGTILAFLALLAYARPLWLPISTTVLRLTFGLLVVGLLFTQARQGIVALLVGVLVLLWLRPKEQRRSTVIVVLAVPVAAFIWWATQQQLADPSDFSSANIRISSWKTSMKIWQLDPWFGQGLRWWYRPDFPGIIAPPNGLTEMLTSAGIVGASAYVVLFCGAVWILARIPRRYGALAIAILVAHVLRGQLDMFWLAVVASLPWILIGICLGTQRWENPVATASPAPARQPAEIAP</sequence>
<evidence type="ECO:0000313" key="7">
    <source>
        <dbReference type="EMBL" id="MFC6714854.1"/>
    </source>
</evidence>
<feature type="transmembrane region" description="Helical" evidence="5">
    <location>
        <begin position="77"/>
        <end position="93"/>
    </location>
</feature>
<keyword evidence="8" id="KW-1185">Reference proteome</keyword>
<feature type="transmembrane region" description="Helical" evidence="5">
    <location>
        <begin position="270"/>
        <end position="287"/>
    </location>
</feature>
<organism evidence="7 8">
    <name type="scientific">Branchiibius cervicis</name>
    <dbReference type="NCBI Taxonomy" id="908252"/>
    <lineage>
        <taxon>Bacteria</taxon>
        <taxon>Bacillati</taxon>
        <taxon>Actinomycetota</taxon>
        <taxon>Actinomycetes</taxon>
        <taxon>Micrococcales</taxon>
        <taxon>Dermacoccaceae</taxon>
        <taxon>Branchiibius</taxon>
    </lineage>
</organism>
<gene>
    <name evidence="7" type="ORF">ACFQBT_13945</name>
</gene>
<keyword evidence="3 5" id="KW-1133">Transmembrane helix</keyword>
<evidence type="ECO:0000256" key="4">
    <source>
        <dbReference type="ARBA" id="ARBA00023136"/>
    </source>
</evidence>
<feature type="domain" description="O-antigen ligase-related" evidence="6">
    <location>
        <begin position="231"/>
        <end position="357"/>
    </location>
</feature>
<dbReference type="InterPro" id="IPR007016">
    <property type="entry name" value="O-antigen_ligase-rel_domated"/>
</dbReference>
<dbReference type="Proteomes" id="UP001596356">
    <property type="component" value="Unassembled WGS sequence"/>
</dbReference>
<evidence type="ECO:0000256" key="2">
    <source>
        <dbReference type="ARBA" id="ARBA00022692"/>
    </source>
</evidence>
<feature type="transmembrane region" description="Helical" evidence="5">
    <location>
        <begin position="348"/>
        <end position="368"/>
    </location>
</feature>
<name>A0ABW2AV31_9MICO</name>
<dbReference type="InterPro" id="IPR051533">
    <property type="entry name" value="WaaL-like"/>
</dbReference>
<feature type="transmembrane region" description="Helical" evidence="5">
    <location>
        <begin position="232"/>
        <end position="261"/>
    </location>
</feature>
<protein>
    <submittedName>
        <fullName evidence="7">O-antigen ligase family protein</fullName>
    </submittedName>
</protein>
<feature type="transmembrane region" description="Helical" evidence="5">
    <location>
        <begin position="162"/>
        <end position="180"/>
    </location>
</feature>
<feature type="transmembrane region" description="Helical" evidence="5">
    <location>
        <begin position="201"/>
        <end position="220"/>
    </location>
</feature>
<feature type="transmembrane region" description="Helical" evidence="5">
    <location>
        <begin position="35"/>
        <end position="65"/>
    </location>
</feature>
<feature type="transmembrane region" description="Helical" evidence="5">
    <location>
        <begin position="396"/>
        <end position="414"/>
    </location>
</feature>
<keyword evidence="2 5" id="KW-0812">Transmembrane</keyword>
<comment type="subcellular location">
    <subcellularLocation>
        <location evidence="1">Membrane</location>
        <topology evidence="1">Multi-pass membrane protein</topology>
    </subcellularLocation>
</comment>
<dbReference type="EMBL" id="JBHSWJ010000002">
    <property type="protein sequence ID" value="MFC6714854.1"/>
    <property type="molecule type" value="Genomic_DNA"/>
</dbReference>
<comment type="caution">
    <text evidence="7">The sequence shown here is derived from an EMBL/GenBank/DDBJ whole genome shotgun (WGS) entry which is preliminary data.</text>
</comment>
<dbReference type="PANTHER" id="PTHR37422">
    <property type="entry name" value="TEICHURONIC ACID BIOSYNTHESIS PROTEIN TUAE"/>
    <property type="match status" value="1"/>
</dbReference>
<feature type="transmembrane region" description="Helical" evidence="5">
    <location>
        <begin position="375"/>
        <end position="390"/>
    </location>
</feature>
<evidence type="ECO:0000313" key="8">
    <source>
        <dbReference type="Proteomes" id="UP001596356"/>
    </source>
</evidence>
<dbReference type="PANTHER" id="PTHR37422:SF23">
    <property type="entry name" value="TEICHURONIC ACID BIOSYNTHESIS PROTEIN TUAE"/>
    <property type="match status" value="1"/>
</dbReference>
<dbReference type="RefSeq" id="WP_377823542.1">
    <property type="nucleotide sequence ID" value="NZ_JBHSWJ010000002.1"/>
</dbReference>
<dbReference type="GO" id="GO:0016874">
    <property type="term" value="F:ligase activity"/>
    <property type="evidence" value="ECO:0007669"/>
    <property type="project" value="UniProtKB-KW"/>
</dbReference>
<evidence type="ECO:0000256" key="1">
    <source>
        <dbReference type="ARBA" id="ARBA00004141"/>
    </source>
</evidence>
<accession>A0ABW2AV31</accession>